<name>A0A1G7VSD7_9FLAO</name>
<keyword evidence="1" id="KW-0472">Membrane</keyword>
<feature type="transmembrane region" description="Helical" evidence="1">
    <location>
        <begin position="41"/>
        <end position="58"/>
    </location>
</feature>
<keyword evidence="3" id="KW-1185">Reference proteome</keyword>
<gene>
    <name evidence="2" type="ORF">SAMN04488062_101148</name>
</gene>
<accession>A0A1G7VSD7</accession>
<keyword evidence="1" id="KW-1133">Transmembrane helix</keyword>
<reference evidence="3" key="1">
    <citation type="submission" date="2016-10" db="EMBL/GenBank/DDBJ databases">
        <authorList>
            <person name="Varghese N."/>
            <person name="Submissions S."/>
        </authorList>
    </citation>
    <scope>NUCLEOTIDE SEQUENCE [LARGE SCALE GENOMIC DNA]</scope>
    <source>
        <strain evidence="3">CGMCC 1.2747</strain>
    </source>
</reference>
<dbReference type="AlphaFoldDB" id="A0A1G7VSD7"/>
<evidence type="ECO:0000256" key="1">
    <source>
        <dbReference type="SAM" id="Phobius"/>
    </source>
</evidence>
<proteinExistence type="predicted"/>
<sequence>MKTENKVSKFFFLLGSILLLMGLLSVDLGDFSFEVNKGPYRNIILGALFLMIFLYKVYKEKNTNQIKE</sequence>
<protein>
    <submittedName>
        <fullName evidence="2">Uncharacterized protein</fullName>
    </submittedName>
</protein>
<evidence type="ECO:0000313" key="3">
    <source>
        <dbReference type="Proteomes" id="UP000199274"/>
    </source>
</evidence>
<dbReference type="Proteomes" id="UP000199274">
    <property type="component" value="Unassembled WGS sequence"/>
</dbReference>
<organism evidence="2 3">
    <name type="scientific">Flavobacterium omnivorum</name>
    <dbReference type="NCBI Taxonomy" id="178355"/>
    <lineage>
        <taxon>Bacteria</taxon>
        <taxon>Pseudomonadati</taxon>
        <taxon>Bacteroidota</taxon>
        <taxon>Flavobacteriia</taxon>
        <taxon>Flavobacteriales</taxon>
        <taxon>Flavobacteriaceae</taxon>
        <taxon>Flavobacterium</taxon>
    </lineage>
</organism>
<dbReference type="RefSeq" id="WP_091253826.1">
    <property type="nucleotide sequence ID" value="NZ_FNDB01000001.1"/>
</dbReference>
<evidence type="ECO:0000313" key="2">
    <source>
        <dbReference type="EMBL" id="SDG62726.1"/>
    </source>
</evidence>
<keyword evidence="1" id="KW-0812">Transmembrane</keyword>
<dbReference type="STRING" id="178355.SAMN04488062_101148"/>
<dbReference type="EMBL" id="FNDB01000001">
    <property type="protein sequence ID" value="SDG62726.1"/>
    <property type="molecule type" value="Genomic_DNA"/>
</dbReference>